<dbReference type="Pfam" id="PF00856">
    <property type="entry name" value="SET"/>
    <property type="match status" value="1"/>
</dbReference>
<keyword evidence="9" id="KW-0862">Zinc</keyword>
<evidence type="ECO:0000259" key="12">
    <source>
        <dbReference type="PROSITE" id="PS50280"/>
    </source>
</evidence>
<reference evidence="16 17" key="1">
    <citation type="journal article" date="2020" name="bioRxiv">
        <title>Sequence and annotation of 42 cannabis genomes reveals extensive copy number variation in cannabinoid synthesis and pathogen resistance genes.</title>
        <authorList>
            <person name="Mckernan K.J."/>
            <person name="Helbert Y."/>
            <person name="Kane L.T."/>
            <person name="Ebling H."/>
            <person name="Zhang L."/>
            <person name="Liu B."/>
            <person name="Eaton Z."/>
            <person name="Mclaughlin S."/>
            <person name="Kingan S."/>
            <person name="Baybayan P."/>
            <person name="Concepcion G."/>
            <person name="Jordan M."/>
            <person name="Riva A."/>
            <person name="Barbazuk W."/>
            <person name="Harkins T."/>
        </authorList>
    </citation>
    <scope>NUCLEOTIDE SEQUENCE [LARGE SCALE GENOMIC DNA]</scope>
    <source>
        <strain evidence="17">cv. Jamaican Lion 4</strain>
        <tissue evidence="16">Leaf</tissue>
    </source>
</reference>
<dbReference type="AlphaFoldDB" id="A0A7J6E4B0"/>
<evidence type="ECO:0000256" key="9">
    <source>
        <dbReference type="ARBA" id="ARBA00022833"/>
    </source>
</evidence>
<dbReference type="PROSITE" id="PS50280">
    <property type="entry name" value="SET"/>
    <property type="match status" value="1"/>
</dbReference>
<evidence type="ECO:0000259" key="15">
    <source>
        <dbReference type="PROSITE" id="PS51215"/>
    </source>
</evidence>
<evidence type="ECO:0000313" key="16">
    <source>
        <dbReference type="EMBL" id="KAF4353255.1"/>
    </source>
</evidence>
<evidence type="ECO:0000256" key="11">
    <source>
        <dbReference type="SAM" id="MobiDB-lite"/>
    </source>
</evidence>
<feature type="compositionally biased region" description="Basic and acidic residues" evidence="11">
    <location>
        <begin position="1"/>
        <end position="18"/>
    </location>
</feature>
<dbReference type="InterPro" id="IPR044437">
    <property type="entry name" value="SETD2/Set2_SET"/>
</dbReference>
<dbReference type="EMBL" id="JAATIQ010000510">
    <property type="protein sequence ID" value="KAF4353255.1"/>
    <property type="molecule type" value="Genomic_DNA"/>
</dbReference>
<evidence type="ECO:0000256" key="8">
    <source>
        <dbReference type="ARBA" id="ARBA00022771"/>
    </source>
</evidence>
<keyword evidence="4" id="KW-0489">Methyltransferase</keyword>
<dbReference type="PROSITE" id="PS51050">
    <property type="entry name" value="ZF_CW"/>
    <property type="match status" value="1"/>
</dbReference>
<dbReference type="PROSITE" id="PS50868">
    <property type="entry name" value="POST_SET"/>
    <property type="match status" value="1"/>
</dbReference>
<protein>
    <recommendedName>
        <fullName evidence="18">Histone-lysine N-methyltransferase ASHH2</fullName>
    </recommendedName>
</protein>
<dbReference type="Pfam" id="PF07496">
    <property type="entry name" value="zf-CW"/>
    <property type="match status" value="1"/>
</dbReference>
<dbReference type="Proteomes" id="UP000583929">
    <property type="component" value="Unassembled WGS sequence"/>
</dbReference>
<keyword evidence="3" id="KW-0158">Chromosome</keyword>
<dbReference type="GO" id="GO:0008270">
    <property type="term" value="F:zinc ion binding"/>
    <property type="evidence" value="ECO:0007669"/>
    <property type="project" value="UniProtKB-KW"/>
</dbReference>
<keyword evidence="17" id="KW-1185">Reference proteome</keyword>
<dbReference type="GO" id="GO:0046975">
    <property type="term" value="F:histone H3K36 methyltransferase activity"/>
    <property type="evidence" value="ECO:0007669"/>
    <property type="project" value="InterPro"/>
</dbReference>
<dbReference type="InterPro" id="IPR011124">
    <property type="entry name" value="Znf_CW"/>
</dbReference>
<dbReference type="InterPro" id="IPR050777">
    <property type="entry name" value="SET2_Histone-Lys_MeTrsfase"/>
</dbReference>
<evidence type="ECO:0000256" key="5">
    <source>
        <dbReference type="ARBA" id="ARBA00022679"/>
    </source>
</evidence>
<evidence type="ECO:0000313" key="17">
    <source>
        <dbReference type="Proteomes" id="UP000583929"/>
    </source>
</evidence>
<dbReference type="SMART" id="SM00570">
    <property type="entry name" value="AWS"/>
    <property type="match status" value="1"/>
</dbReference>
<organism evidence="16 17">
    <name type="scientific">Cannabis sativa</name>
    <name type="common">Hemp</name>
    <name type="synonym">Marijuana</name>
    <dbReference type="NCBI Taxonomy" id="3483"/>
    <lineage>
        <taxon>Eukaryota</taxon>
        <taxon>Viridiplantae</taxon>
        <taxon>Streptophyta</taxon>
        <taxon>Embryophyta</taxon>
        <taxon>Tracheophyta</taxon>
        <taxon>Spermatophyta</taxon>
        <taxon>Magnoliopsida</taxon>
        <taxon>eudicotyledons</taxon>
        <taxon>Gunneridae</taxon>
        <taxon>Pentapetalae</taxon>
        <taxon>rosids</taxon>
        <taxon>fabids</taxon>
        <taxon>Rosales</taxon>
        <taxon>Cannabaceae</taxon>
        <taxon>Cannabis</taxon>
    </lineage>
</organism>
<evidence type="ECO:0008006" key="18">
    <source>
        <dbReference type="Google" id="ProtNLM"/>
    </source>
</evidence>
<feature type="domain" description="SET" evidence="12">
    <location>
        <begin position="355"/>
        <end position="472"/>
    </location>
</feature>
<evidence type="ECO:0000256" key="1">
    <source>
        <dbReference type="ARBA" id="ARBA00004123"/>
    </source>
</evidence>
<evidence type="ECO:0000256" key="7">
    <source>
        <dbReference type="ARBA" id="ARBA00022723"/>
    </source>
</evidence>
<dbReference type="InterPro" id="IPR006560">
    <property type="entry name" value="AWS_dom"/>
</dbReference>
<keyword evidence="5" id="KW-0808">Transferase</keyword>
<keyword evidence="10" id="KW-0539">Nucleus</keyword>
<evidence type="ECO:0000256" key="2">
    <source>
        <dbReference type="ARBA" id="ARBA00004286"/>
    </source>
</evidence>
<comment type="caution">
    <text evidence="16">The sequence shown here is derived from an EMBL/GenBank/DDBJ whole genome shotgun (WGS) entry which is preliminary data.</text>
</comment>
<name>A0A7J6E4B0_CANSA</name>
<dbReference type="SMART" id="SM00317">
    <property type="entry name" value="SET"/>
    <property type="match status" value="1"/>
</dbReference>
<evidence type="ECO:0000256" key="6">
    <source>
        <dbReference type="ARBA" id="ARBA00022691"/>
    </source>
</evidence>
<keyword evidence="8" id="KW-0863">Zinc-finger</keyword>
<dbReference type="PANTHER" id="PTHR22884">
    <property type="entry name" value="SET DOMAIN PROTEINS"/>
    <property type="match status" value="1"/>
</dbReference>
<dbReference type="InterPro" id="IPR001214">
    <property type="entry name" value="SET_dom"/>
</dbReference>
<evidence type="ECO:0000256" key="3">
    <source>
        <dbReference type="ARBA" id="ARBA00022454"/>
    </source>
</evidence>
<dbReference type="SMART" id="SM00508">
    <property type="entry name" value="PostSET"/>
    <property type="match status" value="1"/>
</dbReference>
<feature type="domain" description="Post-SET" evidence="13">
    <location>
        <begin position="480"/>
        <end position="496"/>
    </location>
</feature>
<dbReference type="CDD" id="cd19172">
    <property type="entry name" value="SET_SETD2"/>
    <property type="match status" value="1"/>
</dbReference>
<dbReference type="GO" id="GO:0005634">
    <property type="term" value="C:nucleus"/>
    <property type="evidence" value="ECO:0007669"/>
    <property type="project" value="UniProtKB-SubCell"/>
</dbReference>
<dbReference type="Gene3D" id="3.30.40.100">
    <property type="match status" value="1"/>
</dbReference>
<evidence type="ECO:0000256" key="10">
    <source>
        <dbReference type="ARBA" id="ARBA00023242"/>
    </source>
</evidence>
<keyword evidence="6" id="KW-0949">S-adenosyl-L-methionine</keyword>
<feature type="domain" description="AWS" evidence="15">
    <location>
        <begin position="303"/>
        <end position="353"/>
    </location>
</feature>
<comment type="subcellular location">
    <subcellularLocation>
        <location evidence="2">Chromosome</location>
    </subcellularLocation>
    <subcellularLocation>
        <location evidence="1">Nucleus</location>
    </subcellularLocation>
</comment>
<dbReference type="Gene3D" id="2.170.270.10">
    <property type="entry name" value="SET domain"/>
    <property type="match status" value="1"/>
</dbReference>
<dbReference type="GO" id="GO:0032259">
    <property type="term" value="P:methylation"/>
    <property type="evidence" value="ECO:0007669"/>
    <property type="project" value="UniProtKB-KW"/>
</dbReference>
<sequence>MEGGGDRECSKENKPRGGEEDDGFFGNLGTTQVSTITTTNLNGTCVLALDDHNSEVSEIGVSTDQIQRCRKKRGCLSKSPRSSVWGTLANLTQIFGNTKEGTKSSAASNNNNNIRFKVKIGKDECQSSVMTANGCEEEKLLHPLTMNKSKPLKLYNNGISSSSENLISSATATVFAETFQVESGTKVEIPSSVVGSNIGDQYLNAWVRCDNCHKWRCIPSKDADTIEEIKCTWTCKDNMDKAFADCSIPQEKSNKDINAELGLSEEEEEEEEEDVKPPTVVPACVTIRTNQYLHRSRKTQTVDEMMICQCKPPLDGRLGCGDDCLNRVLNIECMQGTCPCRDLCSNQQFQKRKYAKLEKFSCGKKGYGLKLLEDVSKGYFVIEYVGEVLDMQSYVLRQKEYALKGHKHFYFMTLDCNEVIDACVKGNKGRFINHSCEPNCQTEKWMVNGEICIGLFALRDIKKGEEVTFDYNYVRVFGAVAKKCYCGSNQCRGYIGGDPLNKEDGSLESDSDEVGNSSCNDVIIAPISECDVSQQREDVTQKLIPSAIERLSSSSQRFNRILPVEMLSKSGIADDRLLSSKAHPNMKKGKVKTNPSNASKVLMKSRKAIEGSFGSCFYEVEEKLDDLLDDNGGISKHKDAPKFYLKLLYHTAKSGDNIVNGETIQRNRDLSMILDALLKTKSRLVLNDIINNNGLRMLHNIMKQYKADFKKIPILRKLLKVLEYLAVREIINCRHISKDPPCPQMESFTESILSLTKHGDKHVHQIARNFCDKWIRKQGRKLTHIDRDENKTELSRSSNCNRFSVSQNDWSDHDRRPSEAFDCVKQPVIASTLVSAGIQEGSSASHTSVLPISGTRNRKRKSRWDQVTWDYPVVTRPVLNDQLDKGDDFPPRFSLSLGVCHVGQPQEKFLSGSPVSYGIPLSIIKQFGQVPETGGSWVVAPGMPFHPFPPLPPLPPGEKDSSPGHRRHNKRA</sequence>
<keyword evidence="7" id="KW-0479">Metal-binding</keyword>
<gene>
    <name evidence="16" type="ORF">G4B88_028446</name>
</gene>
<dbReference type="Pfam" id="PF17907">
    <property type="entry name" value="AWS"/>
    <property type="match status" value="1"/>
</dbReference>
<feature type="region of interest" description="Disordered" evidence="11">
    <location>
        <begin position="1"/>
        <end position="26"/>
    </location>
</feature>
<evidence type="ECO:0000256" key="4">
    <source>
        <dbReference type="ARBA" id="ARBA00022603"/>
    </source>
</evidence>
<dbReference type="SUPFAM" id="SSF82199">
    <property type="entry name" value="SET domain"/>
    <property type="match status" value="1"/>
</dbReference>
<dbReference type="PROSITE" id="PS51215">
    <property type="entry name" value="AWS"/>
    <property type="match status" value="1"/>
</dbReference>
<dbReference type="FunFam" id="2.170.270.10:FF:000035">
    <property type="entry name" value="Histone-lysine N-methyltransferase"/>
    <property type="match status" value="1"/>
</dbReference>
<feature type="region of interest" description="Disordered" evidence="11">
    <location>
        <begin position="949"/>
        <end position="972"/>
    </location>
</feature>
<feature type="domain" description="CW-type" evidence="14">
    <location>
        <begin position="200"/>
        <end position="254"/>
    </location>
</feature>
<accession>A0A7J6E4B0</accession>
<proteinExistence type="predicted"/>
<dbReference type="InterPro" id="IPR003616">
    <property type="entry name" value="Post-SET_dom"/>
</dbReference>
<evidence type="ECO:0000259" key="14">
    <source>
        <dbReference type="PROSITE" id="PS51050"/>
    </source>
</evidence>
<dbReference type="InterPro" id="IPR046341">
    <property type="entry name" value="SET_dom_sf"/>
</dbReference>
<evidence type="ECO:0000259" key="13">
    <source>
        <dbReference type="PROSITE" id="PS50868"/>
    </source>
</evidence>
<dbReference type="GO" id="GO:0005694">
    <property type="term" value="C:chromosome"/>
    <property type="evidence" value="ECO:0007669"/>
    <property type="project" value="UniProtKB-SubCell"/>
</dbReference>